<reference evidence="1 2" key="1">
    <citation type="journal article" date="2018" name="Front. Plant Sci.">
        <title>Red Clover (Trifolium pratense) and Zigzag Clover (T. medium) - A Picture of Genomic Similarities and Differences.</title>
        <authorList>
            <person name="Dluhosova J."/>
            <person name="Istvanek J."/>
            <person name="Nedelnik J."/>
            <person name="Repkova J."/>
        </authorList>
    </citation>
    <scope>NUCLEOTIDE SEQUENCE [LARGE SCALE GENOMIC DNA]</scope>
    <source>
        <strain evidence="2">cv. 10/8</strain>
        <tissue evidence="1">Leaf</tissue>
    </source>
</reference>
<accession>A0A392NNR9</accession>
<gene>
    <name evidence="1" type="ORF">A2U01_0022488</name>
</gene>
<protein>
    <submittedName>
        <fullName evidence="1">Uncharacterized protein</fullName>
    </submittedName>
</protein>
<evidence type="ECO:0000313" key="2">
    <source>
        <dbReference type="Proteomes" id="UP000265520"/>
    </source>
</evidence>
<feature type="non-terminal residue" evidence="1">
    <location>
        <position position="65"/>
    </location>
</feature>
<proteinExistence type="predicted"/>
<comment type="caution">
    <text evidence="1">The sequence shown here is derived from an EMBL/GenBank/DDBJ whole genome shotgun (WGS) entry which is preliminary data.</text>
</comment>
<dbReference type="EMBL" id="LXQA010046210">
    <property type="protein sequence ID" value="MCI01463.1"/>
    <property type="molecule type" value="Genomic_DNA"/>
</dbReference>
<dbReference type="AlphaFoldDB" id="A0A392NNR9"/>
<organism evidence="1 2">
    <name type="scientific">Trifolium medium</name>
    <dbReference type="NCBI Taxonomy" id="97028"/>
    <lineage>
        <taxon>Eukaryota</taxon>
        <taxon>Viridiplantae</taxon>
        <taxon>Streptophyta</taxon>
        <taxon>Embryophyta</taxon>
        <taxon>Tracheophyta</taxon>
        <taxon>Spermatophyta</taxon>
        <taxon>Magnoliopsida</taxon>
        <taxon>eudicotyledons</taxon>
        <taxon>Gunneridae</taxon>
        <taxon>Pentapetalae</taxon>
        <taxon>rosids</taxon>
        <taxon>fabids</taxon>
        <taxon>Fabales</taxon>
        <taxon>Fabaceae</taxon>
        <taxon>Papilionoideae</taxon>
        <taxon>50 kb inversion clade</taxon>
        <taxon>NPAAA clade</taxon>
        <taxon>Hologalegina</taxon>
        <taxon>IRL clade</taxon>
        <taxon>Trifolieae</taxon>
        <taxon>Trifolium</taxon>
    </lineage>
</organism>
<keyword evidence="2" id="KW-1185">Reference proteome</keyword>
<evidence type="ECO:0000313" key="1">
    <source>
        <dbReference type="EMBL" id="MCI01463.1"/>
    </source>
</evidence>
<sequence>MKKHFIRKGILGALVKDLTPYVYEVFVKPAHMIPDPAFDLIMKDMLQNSEDTYNGSNNNDDGAIR</sequence>
<dbReference type="Proteomes" id="UP000265520">
    <property type="component" value="Unassembled WGS sequence"/>
</dbReference>
<name>A0A392NNR9_9FABA</name>